<dbReference type="PANTHER" id="PTHR35191">
    <property type="entry name" value="PROPHAGE SIDE TAIL FIBER PROTEIN HOMOLOG STFQ-RELATED"/>
    <property type="match status" value="1"/>
</dbReference>
<dbReference type="SUPFAM" id="SSF88874">
    <property type="entry name" value="Receptor-binding domain of short tail fibre protein gp12"/>
    <property type="match status" value="1"/>
</dbReference>
<dbReference type="RefSeq" id="WP_126378551.1">
    <property type="nucleotide sequence ID" value="NZ_AP017378.1"/>
</dbReference>
<name>A0A2Z6AZ11_9BACT</name>
<evidence type="ECO:0000259" key="1">
    <source>
        <dbReference type="Pfam" id="PF07484"/>
    </source>
</evidence>
<dbReference type="InterPro" id="IPR051934">
    <property type="entry name" value="Phage_Tail_Fiber_Structural"/>
</dbReference>
<evidence type="ECO:0000313" key="4">
    <source>
        <dbReference type="Proteomes" id="UP000269883"/>
    </source>
</evidence>
<feature type="domain" description="Phage tail collar" evidence="1">
    <location>
        <begin position="198"/>
        <end position="253"/>
    </location>
</feature>
<dbReference type="Pfam" id="PF12571">
    <property type="entry name" value="Phage_tail_fib"/>
    <property type="match status" value="1"/>
</dbReference>
<keyword evidence="4" id="KW-1185">Reference proteome</keyword>
<organism evidence="3 4">
    <name type="scientific">Desulfovibrio ferrophilus</name>
    <dbReference type="NCBI Taxonomy" id="241368"/>
    <lineage>
        <taxon>Bacteria</taxon>
        <taxon>Pseudomonadati</taxon>
        <taxon>Thermodesulfobacteriota</taxon>
        <taxon>Desulfovibrionia</taxon>
        <taxon>Desulfovibrionales</taxon>
        <taxon>Desulfovibrionaceae</taxon>
        <taxon>Desulfovibrio</taxon>
    </lineage>
</organism>
<dbReference type="OrthoDB" id="7710585at2"/>
<dbReference type="InterPro" id="IPR037053">
    <property type="entry name" value="Phage_tail_collar_dom_sf"/>
</dbReference>
<accession>A0A2Z6AZ11</accession>
<sequence length="332" mass="34735">MADYFTILTSQGKAAVANATALGTAISIAEMAIGDGGGAAMSPTAEMTALVNEVYRAEINNIAVETESPTIMRVELIVPTTVGGWTAREVGVFDDAGRLFAVGNFPDTYKPQLSEGSARELKVVVLLEVTESGVVNLSVDPTIVLATSKYVDDALAALEQLFTEQMNAALDESVGTMTPEDIGAAPANHTHPPDTPTGTVVAIAGTSVPDGWLECDGASLSTTSYAGLYAVIGSVFGSGTDAFNLPDLRGEFLRGWDHGRGVDSGRNFGSYQGEAFKSHNHAAKIPNAYCEGPGRGLIYMTPNATTTSVATTAVGGTETRPRNRALMFIIKY</sequence>
<dbReference type="AlphaFoldDB" id="A0A2Z6AZ11"/>
<dbReference type="InterPro" id="IPR011083">
    <property type="entry name" value="Phage_tail_collar_dom"/>
</dbReference>
<dbReference type="KEGG" id="dfl:DFE_1722"/>
<evidence type="ECO:0000313" key="3">
    <source>
        <dbReference type="EMBL" id="BBD08448.1"/>
    </source>
</evidence>
<protein>
    <submittedName>
        <fullName evidence="3">Tail Collar domain protein</fullName>
    </submittedName>
</protein>
<feature type="domain" description="Phage tail fibre protein N-terminal" evidence="2">
    <location>
        <begin position="1"/>
        <end position="148"/>
    </location>
</feature>
<dbReference type="Proteomes" id="UP000269883">
    <property type="component" value="Chromosome"/>
</dbReference>
<reference evidence="3 4" key="1">
    <citation type="journal article" date="2018" name="Sci. Adv.">
        <title>Multi-heme cytochromes provide a pathway for survival in energy-limited environments.</title>
        <authorList>
            <person name="Deng X."/>
            <person name="Dohmae N."/>
            <person name="Nealson K.H."/>
            <person name="Hashimoto K."/>
            <person name="Okamoto A."/>
        </authorList>
    </citation>
    <scope>NUCLEOTIDE SEQUENCE [LARGE SCALE GENOMIC DNA]</scope>
    <source>
        <strain evidence="3 4">IS5</strain>
    </source>
</reference>
<dbReference type="Pfam" id="PF07484">
    <property type="entry name" value="Collar"/>
    <property type="match status" value="1"/>
</dbReference>
<dbReference type="InterPro" id="IPR022225">
    <property type="entry name" value="Phage_tail_fibre_N"/>
</dbReference>
<gene>
    <name evidence="3" type="ORF">DFE_1722</name>
</gene>
<dbReference type="Gene3D" id="3.90.1340.10">
    <property type="entry name" value="Phage tail collar domain"/>
    <property type="match status" value="1"/>
</dbReference>
<dbReference type="PANTHER" id="PTHR35191:SF1">
    <property type="entry name" value="PROPHAGE SIDE TAIL FIBER PROTEIN HOMOLOG STFQ-RELATED"/>
    <property type="match status" value="1"/>
</dbReference>
<evidence type="ECO:0000259" key="2">
    <source>
        <dbReference type="Pfam" id="PF12571"/>
    </source>
</evidence>
<proteinExistence type="predicted"/>
<dbReference type="EMBL" id="AP017378">
    <property type="protein sequence ID" value="BBD08448.1"/>
    <property type="molecule type" value="Genomic_DNA"/>
</dbReference>